<feature type="domain" description="Isopropylmalate dehydrogenase-like" evidence="19">
    <location>
        <begin position="20"/>
        <end position="351"/>
    </location>
</feature>
<evidence type="ECO:0000256" key="12">
    <source>
        <dbReference type="ARBA" id="ARBA00023002"/>
    </source>
</evidence>
<keyword evidence="13" id="KW-0464">Manganese</keyword>
<sequence>MSTLEANKQIKSNKLYKPVKIAVAKGDGIGPEIMNATLRILSAAGAHIEPEFIELGEKVYLSGNTSGIDDASWEAVNNNKVIFKAPITTPQGKGYKSLNVTLRKSLGLFANIRPVQALTPYVPSHFPAMDVVVIRENEEDLYAGIEHRQTQDVYQCLKLITRPGCERIVRYAFEYAKAYGRKKVTCMLKDNIMKITDGLFHKVFDEIAVEYPEIQNETQIIDIGSARLANQPENYDVIVTANLYGDIISDIAAEIGGSVGMCGSANIGKNVAMFEAIHGSAPDIAGKNIANPSGLINAAVSMLAHIGQPEIGDKVKNAWLVTLEQGYHTADIYREGVSKERLGTKEFADHVITNLDKTPTHLSTSDLSKGSGTIKVPDYIRKEEKKELVGVDVFIDWKGKNPNKIGNELADIKAYKLELKMITNRGVKVFPNGLKETYCTDHWRCRFVGVDHENSAYAPIEFDHVLALLSKLSAIDFDIIKTENLYNFNNQRGFSLGQGE</sequence>
<accession>A0A917EDV1</accession>
<evidence type="ECO:0000256" key="2">
    <source>
        <dbReference type="ARBA" id="ARBA00001946"/>
    </source>
</evidence>
<dbReference type="PANTHER" id="PTHR11835:SF43">
    <property type="entry name" value="ISOPROPYLMALATE DEHYDROGENASE-LIKE DOMAIN-CONTAINING PROTEIN"/>
    <property type="match status" value="1"/>
</dbReference>
<evidence type="ECO:0000256" key="17">
    <source>
        <dbReference type="ARBA" id="ARBA00031098"/>
    </source>
</evidence>
<dbReference type="GO" id="GO:0004449">
    <property type="term" value="F:isocitrate dehydrogenase (NAD+) activity"/>
    <property type="evidence" value="ECO:0007669"/>
    <property type="project" value="TreeGrafter"/>
</dbReference>
<dbReference type="Pfam" id="PF00180">
    <property type="entry name" value="Iso_dh"/>
    <property type="match status" value="1"/>
</dbReference>
<comment type="cofactor">
    <cofactor evidence="2">
        <name>Mg(2+)</name>
        <dbReference type="ChEBI" id="CHEBI:18420"/>
    </cofactor>
</comment>
<gene>
    <name evidence="20" type="primary">leuB</name>
    <name evidence="20" type="ORF">GCM10010831_24230</name>
</gene>
<evidence type="ECO:0000256" key="5">
    <source>
        <dbReference type="ARBA" id="ARBA00013013"/>
    </source>
</evidence>
<keyword evidence="11" id="KW-0521">NADP</keyword>
<dbReference type="RefSeq" id="WP_188407135.1">
    <property type="nucleotide sequence ID" value="NZ_BMGL01000016.1"/>
</dbReference>
<dbReference type="InterPro" id="IPR019818">
    <property type="entry name" value="IsoCit/isopropylmalate_DH_CS"/>
</dbReference>
<dbReference type="Pfam" id="PF18324">
    <property type="entry name" value="Isocitrate_DH_C_bact"/>
    <property type="match status" value="1"/>
</dbReference>
<keyword evidence="9" id="KW-0479">Metal-binding</keyword>
<dbReference type="NCBIfam" id="TIGR02924">
    <property type="entry name" value="ICDH_alpha"/>
    <property type="match status" value="1"/>
</dbReference>
<evidence type="ECO:0000256" key="9">
    <source>
        <dbReference type="ARBA" id="ARBA00022723"/>
    </source>
</evidence>
<comment type="function">
    <text evidence="18">Catalyzes the oxidative decarboxylation of isocitrate to 2-oxoglutarate and carbon dioxide with the concomitant reduction of NADP(+).</text>
</comment>
<keyword evidence="10" id="KW-0460">Magnesium</keyword>
<dbReference type="SUPFAM" id="SSF53659">
    <property type="entry name" value="Isocitrate/Isopropylmalate dehydrogenase-like"/>
    <property type="match status" value="1"/>
</dbReference>
<proteinExistence type="inferred from homology"/>
<comment type="catalytic activity">
    <reaction evidence="14">
        <text>D-threo-isocitrate + NADP(+) = 2-oxoglutarate + CO2 + NADPH</text>
        <dbReference type="Rhea" id="RHEA:19629"/>
        <dbReference type="ChEBI" id="CHEBI:15562"/>
        <dbReference type="ChEBI" id="CHEBI:16526"/>
        <dbReference type="ChEBI" id="CHEBI:16810"/>
        <dbReference type="ChEBI" id="CHEBI:57783"/>
        <dbReference type="ChEBI" id="CHEBI:58349"/>
        <dbReference type="EC" id="1.1.1.42"/>
    </reaction>
</comment>
<dbReference type="InterPro" id="IPR024084">
    <property type="entry name" value="IsoPropMal-DH-like_dom"/>
</dbReference>
<evidence type="ECO:0000256" key="4">
    <source>
        <dbReference type="ARBA" id="ARBA00011738"/>
    </source>
</evidence>
<evidence type="ECO:0000256" key="13">
    <source>
        <dbReference type="ARBA" id="ARBA00023211"/>
    </source>
</evidence>
<reference evidence="20 21" key="1">
    <citation type="journal article" date="2014" name="Int. J. Syst. Evol. Microbiol.">
        <title>Complete genome sequence of Corynebacterium casei LMG S-19264T (=DSM 44701T), isolated from a smear-ripened cheese.</title>
        <authorList>
            <consortium name="US DOE Joint Genome Institute (JGI-PGF)"/>
            <person name="Walter F."/>
            <person name="Albersmeier A."/>
            <person name="Kalinowski J."/>
            <person name="Ruckert C."/>
        </authorList>
    </citation>
    <scope>NUCLEOTIDE SEQUENCE [LARGE SCALE GENOMIC DNA]</scope>
    <source>
        <strain evidence="20 21">CGMCC 1.12925</strain>
    </source>
</reference>
<evidence type="ECO:0000256" key="6">
    <source>
        <dbReference type="ARBA" id="ARBA00019562"/>
    </source>
</evidence>
<dbReference type="SMART" id="SM01329">
    <property type="entry name" value="Iso_dh"/>
    <property type="match status" value="1"/>
</dbReference>
<dbReference type="EMBL" id="BMGL01000016">
    <property type="protein sequence ID" value="GGE22414.1"/>
    <property type="molecule type" value="Genomic_DNA"/>
</dbReference>
<name>A0A917EDV1_9FLAO</name>
<dbReference type="PANTHER" id="PTHR11835">
    <property type="entry name" value="DECARBOXYLATING DEHYDROGENASES-ISOCITRATE, ISOPROPYLMALATE, TARTRATE"/>
    <property type="match status" value="1"/>
</dbReference>
<dbReference type="Gene3D" id="3.30.70.1570">
    <property type="match status" value="1"/>
</dbReference>
<dbReference type="FunFam" id="3.40.718.10:FF:000020">
    <property type="entry name" value="Isocitrate dehydrogenase"/>
    <property type="match status" value="1"/>
</dbReference>
<keyword evidence="12" id="KW-0560">Oxidoreductase</keyword>
<dbReference type="InterPro" id="IPR014273">
    <property type="entry name" value="Isocitrate_DH_bac-typ"/>
</dbReference>
<dbReference type="Gene3D" id="3.40.718.10">
    <property type="entry name" value="Isopropylmalate Dehydrogenase"/>
    <property type="match status" value="1"/>
</dbReference>
<dbReference type="InterPro" id="IPR040978">
    <property type="entry name" value="Isocitrate_DH_TT1725_C"/>
</dbReference>
<evidence type="ECO:0000256" key="10">
    <source>
        <dbReference type="ARBA" id="ARBA00022842"/>
    </source>
</evidence>
<evidence type="ECO:0000256" key="18">
    <source>
        <dbReference type="ARBA" id="ARBA00046127"/>
    </source>
</evidence>
<dbReference type="GO" id="GO:0004450">
    <property type="term" value="F:isocitrate dehydrogenase (NADP+) activity"/>
    <property type="evidence" value="ECO:0007669"/>
    <property type="project" value="UniProtKB-EC"/>
</dbReference>
<comment type="subunit">
    <text evidence="4">Homodimer.</text>
</comment>
<dbReference type="GO" id="GO:0000287">
    <property type="term" value="F:magnesium ion binding"/>
    <property type="evidence" value="ECO:0007669"/>
    <property type="project" value="InterPro"/>
</dbReference>
<organism evidence="20 21">
    <name type="scientific">Psychroflexus salis</name>
    <dbReference type="NCBI Taxonomy" id="1526574"/>
    <lineage>
        <taxon>Bacteria</taxon>
        <taxon>Pseudomonadati</taxon>
        <taxon>Bacteroidota</taxon>
        <taxon>Flavobacteriia</taxon>
        <taxon>Flavobacteriales</taxon>
        <taxon>Flavobacteriaceae</taxon>
        <taxon>Psychroflexus</taxon>
    </lineage>
</organism>
<dbReference type="Proteomes" id="UP000599688">
    <property type="component" value="Unassembled WGS sequence"/>
</dbReference>
<comment type="caution">
    <text evidence="20">The sequence shown here is derived from an EMBL/GenBank/DDBJ whole genome shotgun (WGS) entry which is preliminary data.</text>
</comment>
<dbReference type="InterPro" id="IPR046997">
    <property type="entry name" value="Isocitrate_DH_TT1725_C_sf"/>
</dbReference>
<keyword evidence="8" id="KW-0816">Tricarboxylic acid cycle</keyword>
<dbReference type="AlphaFoldDB" id="A0A917EDV1"/>
<evidence type="ECO:0000256" key="14">
    <source>
        <dbReference type="ARBA" id="ARBA00023554"/>
    </source>
</evidence>
<evidence type="ECO:0000256" key="3">
    <source>
        <dbReference type="ARBA" id="ARBA00007769"/>
    </source>
</evidence>
<keyword evidence="21" id="KW-1185">Reference proteome</keyword>
<dbReference type="GO" id="GO:0051287">
    <property type="term" value="F:NAD binding"/>
    <property type="evidence" value="ECO:0007669"/>
    <property type="project" value="InterPro"/>
</dbReference>
<comment type="cofactor">
    <cofactor evidence="1">
        <name>Mn(2+)</name>
        <dbReference type="ChEBI" id="CHEBI:29035"/>
    </cofactor>
</comment>
<dbReference type="NCBIfam" id="NF006673">
    <property type="entry name" value="PRK09222.1"/>
    <property type="match status" value="1"/>
</dbReference>
<evidence type="ECO:0000256" key="7">
    <source>
        <dbReference type="ARBA" id="ARBA00022435"/>
    </source>
</evidence>
<evidence type="ECO:0000256" key="11">
    <source>
        <dbReference type="ARBA" id="ARBA00022857"/>
    </source>
</evidence>
<evidence type="ECO:0000313" key="20">
    <source>
        <dbReference type="EMBL" id="GGE22414.1"/>
    </source>
</evidence>
<dbReference type="PROSITE" id="PS00470">
    <property type="entry name" value="IDH_IMDH"/>
    <property type="match status" value="1"/>
</dbReference>
<dbReference type="GO" id="GO:0006099">
    <property type="term" value="P:tricarboxylic acid cycle"/>
    <property type="evidence" value="ECO:0007669"/>
    <property type="project" value="UniProtKB-KW"/>
</dbReference>
<evidence type="ECO:0000256" key="16">
    <source>
        <dbReference type="ARBA" id="ARBA00029990"/>
    </source>
</evidence>
<evidence type="ECO:0000256" key="1">
    <source>
        <dbReference type="ARBA" id="ARBA00001936"/>
    </source>
</evidence>
<keyword evidence="7" id="KW-0329">Glyoxylate bypass</keyword>
<comment type="similarity">
    <text evidence="3">Belongs to the isocitrate and isopropylmalate dehydrogenases family.</text>
</comment>
<evidence type="ECO:0000256" key="15">
    <source>
        <dbReference type="ARBA" id="ARBA00029765"/>
    </source>
</evidence>
<dbReference type="GO" id="GO:0006097">
    <property type="term" value="P:glyoxylate cycle"/>
    <property type="evidence" value="ECO:0007669"/>
    <property type="project" value="UniProtKB-KW"/>
</dbReference>
<evidence type="ECO:0000256" key="8">
    <source>
        <dbReference type="ARBA" id="ARBA00022532"/>
    </source>
</evidence>
<dbReference type="GO" id="GO:0006102">
    <property type="term" value="P:isocitrate metabolic process"/>
    <property type="evidence" value="ECO:0007669"/>
    <property type="project" value="TreeGrafter"/>
</dbReference>
<evidence type="ECO:0000259" key="19">
    <source>
        <dbReference type="SMART" id="SM01329"/>
    </source>
</evidence>
<evidence type="ECO:0000313" key="21">
    <source>
        <dbReference type="Proteomes" id="UP000599688"/>
    </source>
</evidence>
<dbReference type="EC" id="1.1.1.42" evidence="5"/>
<protein>
    <recommendedName>
        <fullName evidence="6">Isocitrate dehydrogenase [NADP]</fullName>
        <ecNumber evidence="5">1.1.1.42</ecNumber>
    </recommendedName>
    <alternativeName>
        <fullName evidence="15">IDP</fullName>
    </alternativeName>
    <alternativeName>
        <fullName evidence="16">NADP(+)-specific ICDH</fullName>
    </alternativeName>
    <alternativeName>
        <fullName evidence="17">Oxalosuccinate decarboxylase</fullName>
    </alternativeName>
</protein>